<keyword evidence="4" id="KW-1185">Reference proteome</keyword>
<gene>
    <name evidence="3" type="ORF">Adu01nite_24530</name>
</gene>
<accession>A0ABQ3YU65</accession>
<dbReference type="InterPro" id="IPR002347">
    <property type="entry name" value="SDR_fam"/>
</dbReference>
<dbReference type="Proteomes" id="UP000637628">
    <property type="component" value="Unassembled WGS sequence"/>
</dbReference>
<dbReference type="Gene3D" id="3.40.50.720">
    <property type="entry name" value="NAD(P)-binding Rossmann-like Domain"/>
    <property type="match status" value="1"/>
</dbReference>
<evidence type="ECO:0000313" key="4">
    <source>
        <dbReference type="Proteomes" id="UP000637628"/>
    </source>
</evidence>
<comment type="caution">
    <text evidence="3">The sequence shown here is derived from an EMBL/GenBank/DDBJ whole genome shotgun (WGS) entry which is preliminary data.</text>
</comment>
<comment type="similarity">
    <text evidence="1">Belongs to the short-chain dehydrogenases/reductases (SDR) family.</text>
</comment>
<evidence type="ECO:0000313" key="3">
    <source>
        <dbReference type="EMBL" id="GIE01103.1"/>
    </source>
</evidence>
<dbReference type="PRINTS" id="PR00081">
    <property type="entry name" value="GDHRDH"/>
</dbReference>
<sequence>MRITVRFATRVGKSIFMARILITGSSQGLGLMAGQLLVRTGHNVVLHARNERRAMDARAALPGAEDVLVGDLSSIDQMGWVAEQANASGRFDAVIHNAGVGYAERRAVTADGLNRLFAINVLAPYLLTALITPPDRLVYLSSGMHQRGSADLGDPQWRNRWWWRSRQAYSDSKLFDVLLAFGVARLWPRVRSNALEPGWVPTRMGGEGATDDLDQGHITQAWLAVSDDAAADVTGEYFFHRRPLEPAPVTRDVDAQEALLDYCAGLTRTPLPAMV</sequence>
<reference evidence="3 4" key="1">
    <citation type="submission" date="2021-01" db="EMBL/GenBank/DDBJ databases">
        <title>Whole genome shotgun sequence of Actinoplanes durhamensis NBRC 14914.</title>
        <authorList>
            <person name="Komaki H."/>
            <person name="Tamura T."/>
        </authorList>
    </citation>
    <scope>NUCLEOTIDE SEQUENCE [LARGE SCALE GENOMIC DNA]</scope>
    <source>
        <strain evidence="3 4">NBRC 14914</strain>
    </source>
</reference>
<evidence type="ECO:0000256" key="2">
    <source>
        <dbReference type="ARBA" id="ARBA00023002"/>
    </source>
</evidence>
<dbReference type="PANTHER" id="PTHR24320">
    <property type="entry name" value="RETINOL DEHYDROGENASE"/>
    <property type="match status" value="1"/>
</dbReference>
<dbReference type="PANTHER" id="PTHR24320:SF274">
    <property type="entry name" value="CHAIN DEHYDROGENASE, PUTATIVE (AFU_ORTHOLOGUE AFUA_4G00440)-RELATED"/>
    <property type="match status" value="1"/>
</dbReference>
<dbReference type="InterPro" id="IPR036291">
    <property type="entry name" value="NAD(P)-bd_dom_sf"/>
</dbReference>
<name>A0ABQ3YU65_9ACTN</name>
<protein>
    <submittedName>
        <fullName evidence="3">Short-chain dehydrogenase</fullName>
    </submittedName>
</protein>
<organism evidence="3 4">
    <name type="scientific">Paractinoplanes durhamensis</name>
    <dbReference type="NCBI Taxonomy" id="113563"/>
    <lineage>
        <taxon>Bacteria</taxon>
        <taxon>Bacillati</taxon>
        <taxon>Actinomycetota</taxon>
        <taxon>Actinomycetes</taxon>
        <taxon>Micromonosporales</taxon>
        <taxon>Micromonosporaceae</taxon>
        <taxon>Paractinoplanes</taxon>
    </lineage>
</organism>
<dbReference type="SUPFAM" id="SSF51735">
    <property type="entry name" value="NAD(P)-binding Rossmann-fold domains"/>
    <property type="match status" value="1"/>
</dbReference>
<proteinExistence type="inferred from homology"/>
<keyword evidence="2" id="KW-0560">Oxidoreductase</keyword>
<dbReference type="EMBL" id="BOML01000021">
    <property type="protein sequence ID" value="GIE01103.1"/>
    <property type="molecule type" value="Genomic_DNA"/>
</dbReference>
<dbReference type="Pfam" id="PF00106">
    <property type="entry name" value="adh_short"/>
    <property type="match status" value="1"/>
</dbReference>
<evidence type="ECO:0000256" key="1">
    <source>
        <dbReference type="ARBA" id="ARBA00006484"/>
    </source>
</evidence>